<reference evidence="1" key="2">
    <citation type="journal article" date="2022" name="New Phytol.">
        <title>Evolutionary transition to the ectomycorrhizal habit in the genomes of a hyperdiverse lineage of mushroom-forming fungi.</title>
        <authorList>
            <person name="Looney B."/>
            <person name="Miyauchi S."/>
            <person name="Morin E."/>
            <person name="Drula E."/>
            <person name="Courty P.E."/>
            <person name="Kohler A."/>
            <person name="Kuo A."/>
            <person name="LaButti K."/>
            <person name="Pangilinan J."/>
            <person name="Lipzen A."/>
            <person name="Riley R."/>
            <person name="Andreopoulos W."/>
            <person name="He G."/>
            <person name="Johnson J."/>
            <person name="Nolan M."/>
            <person name="Tritt A."/>
            <person name="Barry K.W."/>
            <person name="Grigoriev I.V."/>
            <person name="Nagy L.G."/>
            <person name="Hibbett D."/>
            <person name="Henrissat B."/>
            <person name="Matheny P.B."/>
            <person name="Labbe J."/>
            <person name="Martin F.M."/>
        </authorList>
    </citation>
    <scope>NUCLEOTIDE SEQUENCE</scope>
    <source>
        <strain evidence="1">HHB10654</strain>
    </source>
</reference>
<dbReference type="Proteomes" id="UP000814140">
    <property type="component" value="Unassembled WGS sequence"/>
</dbReference>
<reference evidence="1" key="1">
    <citation type="submission" date="2021-03" db="EMBL/GenBank/DDBJ databases">
        <authorList>
            <consortium name="DOE Joint Genome Institute"/>
            <person name="Ahrendt S."/>
            <person name="Looney B.P."/>
            <person name="Miyauchi S."/>
            <person name="Morin E."/>
            <person name="Drula E."/>
            <person name="Courty P.E."/>
            <person name="Chicoki N."/>
            <person name="Fauchery L."/>
            <person name="Kohler A."/>
            <person name="Kuo A."/>
            <person name="Labutti K."/>
            <person name="Pangilinan J."/>
            <person name="Lipzen A."/>
            <person name="Riley R."/>
            <person name="Andreopoulos W."/>
            <person name="He G."/>
            <person name="Johnson J."/>
            <person name="Barry K.W."/>
            <person name="Grigoriev I.V."/>
            <person name="Nagy L."/>
            <person name="Hibbett D."/>
            <person name="Henrissat B."/>
            <person name="Matheny P.B."/>
            <person name="Labbe J."/>
            <person name="Martin F."/>
        </authorList>
    </citation>
    <scope>NUCLEOTIDE SEQUENCE</scope>
    <source>
        <strain evidence="1">HHB10654</strain>
    </source>
</reference>
<name>A0ACB8TIS4_9AGAM</name>
<evidence type="ECO:0000313" key="2">
    <source>
        <dbReference type="Proteomes" id="UP000814140"/>
    </source>
</evidence>
<sequence length="610" mass="66505">MSRQNPRYYAASSAALTTPSTANLIPPSPRSGVQAALAQGPRGLRSTSSLLSLNESPYPQSANRSTASVPSIADKFSLSPDPSSWGSDLSPSFVEADDYLHNPDPRRDRKNDQGGSIFTSRGLVNLGCLAILTLGITTLFAGYPTITYFTKHPLKTFGAFNIGGTNGTGQVPQMPGNWGLVDLETPDHAYTRPSFVDPTQEMQLVFSDEFNTDGRTFYPGDDPYWEAVDLHYWQTNNLEWYDPAAITTKGGALEITLSQKETHGLDYQGGMMSTWNKFCFTGGIIEASVSLPGANNVVGLWPAVWTMGNLGRAGYGASLEGMWPYTYDSCDVGTVANQTVNGLPLQAATVGDPFNGNVLSYLQGQRLSRCTCPGESHPGPVHEDGSYVGRSAPEIDIFEATIAGDPLTGQVSQSGQFAPFNFNYTWPVQGNSNITNPDVTEYNSYKGGVFQQAVSALTNTKPTAYELNGGKYAVYGFEYKPGFDDAYITWIANNASAWTLLASGMGADTQVEIGPRAIPQEPMYIIANMGMSEQFGTVDLEHLTFPTTMRIDYIRVYQAKDQINIGCDPPGFPTTTYINQYLDAYTNPNFTTWRDDFGQPFPKNKFLKQC</sequence>
<comment type="caution">
    <text evidence="1">The sequence shown here is derived from an EMBL/GenBank/DDBJ whole genome shotgun (WGS) entry which is preliminary data.</text>
</comment>
<gene>
    <name evidence="1" type="ORF">BV25DRAFT_555059</name>
</gene>
<accession>A0ACB8TIS4</accession>
<keyword evidence="2" id="KW-1185">Reference proteome</keyword>
<dbReference type="EMBL" id="MU277188">
    <property type="protein sequence ID" value="KAI0068290.1"/>
    <property type="molecule type" value="Genomic_DNA"/>
</dbReference>
<organism evidence="1 2">
    <name type="scientific">Artomyces pyxidatus</name>
    <dbReference type="NCBI Taxonomy" id="48021"/>
    <lineage>
        <taxon>Eukaryota</taxon>
        <taxon>Fungi</taxon>
        <taxon>Dikarya</taxon>
        <taxon>Basidiomycota</taxon>
        <taxon>Agaricomycotina</taxon>
        <taxon>Agaricomycetes</taxon>
        <taxon>Russulales</taxon>
        <taxon>Auriscalpiaceae</taxon>
        <taxon>Artomyces</taxon>
    </lineage>
</organism>
<evidence type="ECO:0000313" key="1">
    <source>
        <dbReference type="EMBL" id="KAI0068290.1"/>
    </source>
</evidence>
<protein>
    <submittedName>
        <fullName evidence="1">Beta-glucan synthesis-associated</fullName>
    </submittedName>
</protein>
<proteinExistence type="predicted"/>